<comment type="cofactor">
    <cofactor evidence="7">
        <name>heme</name>
        <dbReference type="ChEBI" id="CHEBI:30413"/>
    </cofactor>
    <text evidence="7">Binds 1 heme group per subunit.</text>
</comment>
<dbReference type="InterPro" id="IPR016339">
    <property type="entry name" value="Hemoglobin_trunc_I"/>
</dbReference>
<proteinExistence type="inferred from homology"/>
<evidence type="ECO:0000256" key="1">
    <source>
        <dbReference type="ARBA" id="ARBA00009660"/>
    </source>
</evidence>
<dbReference type="SUPFAM" id="SSF46458">
    <property type="entry name" value="Globin-like"/>
    <property type="match status" value="1"/>
</dbReference>
<evidence type="ECO:0000256" key="5">
    <source>
        <dbReference type="ARBA" id="ARBA00023004"/>
    </source>
</evidence>
<keyword evidence="2 6" id="KW-0813">Transport</keyword>
<keyword evidence="3 6" id="KW-0349">Heme</keyword>
<dbReference type="GO" id="GO:0005344">
    <property type="term" value="F:oxygen carrier activity"/>
    <property type="evidence" value="ECO:0007669"/>
    <property type="project" value="UniProtKB-UniRule"/>
</dbReference>
<evidence type="ECO:0000256" key="3">
    <source>
        <dbReference type="ARBA" id="ARBA00022617"/>
    </source>
</evidence>
<evidence type="ECO:0000256" key="8">
    <source>
        <dbReference type="PIRSR" id="PIRSR601486-1"/>
    </source>
</evidence>
<protein>
    <recommendedName>
        <fullName evidence="6">Group 1 truncated hemoglobin</fullName>
    </recommendedName>
</protein>
<dbReference type="CDD" id="cd00454">
    <property type="entry name" value="TrHb1_N"/>
    <property type="match status" value="1"/>
</dbReference>
<keyword evidence="6" id="KW-0561">Oxygen transport</keyword>
<feature type="binding site" description="proximal binding residue" evidence="7">
    <location>
        <position position="70"/>
    </location>
    <ligand>
        <name>heme</name>
        <dbReference type="ChEBI" id="CHEBI:30413"/>
    </ligand>
    <ligandPart>
        <name>Fe</name>
        <dbReference type="ChEBI" id="CHEBI:18248"/>
    </ligandPart>
</feature>
<dbReference type="GO" id="GO:0020037">
    <property type="term" value="F:heme binding"/>
    <property type="evidence" value="ECO:0007669"/>
    <property type="project" value="InterPro"/>
</dbReference>
<dbReference type="Gene3D" id="1.10.490.10">
    <property type="entry name" value="Globins"/>
    <property type="match status" value="1"/>
</dbReference>
<gene>
    <name evidence="9" type="primary">glbN</name>
    <name evidence="9" type="ORF">MPRF_41980</name>
</gene>
<dbReference type="AlphaFoldDB" id="A0A7I7U9Q3"/>
<evidence type="ECO:0000313" key="9">
    <source>
        <dbReference type="EMBL" id="BBY77299.1"/>
    </source>
</evidence>
<evidence type="ECO:0000313" key="10">
    <source>
        <dbReference type="Proteomes" id="UP000466554"/>
    </source>
</evidence>
<dbReference type="GO" id="GO:0046872">
    <property type="term" value="F:metal ion binding"/>
    <property type="evidence" value="ECO:0007669"/>
    <property type="project" value="UniProtKB-UniRule"/>
</dbReference>
<name>A0A7I7U9Q3_MYCPF</name>
<feature type="binding site" description="distal binding residue" evidence="8">
    <location>
        <position position="46"/>
    </location>
    <ligand>
        <name>heme</name>
        <dbReference type="ChEBI" id="CHEBI:30413"/>
    </ligand>
    <ligandPart>
        <name>Fe</name>
        <dbReference type="ChEBI" id="CHEBI:18248"/>
    </ligandPart>
</feature>
<dbReference type="Pfam" id="PF01152">
    <property type="entry name" value="Bac_globin"/>
    <property type="match status" value="1"/>
</dbReference>
<dbReference type="EMBL" id="AP022598">
    <property type="protein sequence ID" value="BBY77299.1"/>
    <property type="molecule type" value="Genomic_DNA"/>
</dbReference>
<evidence type="ECO:0000256" key="4">
    <source>
        <dbReference type="ARBA" id="ARBA00022723"/>
    </source>
</evidence>
<accession>A0A7I7U9Q3</accession>
<dbReference type="PIRSF" id="PIRSF002030">
    <property type="entry name" value="Globin_Protozoa/Cyanobacteria"/>
    <property type="match status" value="1"/>
</dbReference>
<evidence type="ECO:0000256" key="7">
    <source>
        <dbReference type="PIRSR" id="PIRSR002030-1"/>
    </source>
</evidence>
<sequence>MMSIFDHIGGPPAVTAAVDDFYRRLIADPVLTHYFDGVAMNRLKTHQRSFIAAALGGPEPYLGRSMREVHSHLAITAEHFDRVVAHLADTLTDLGVSTDIIEQIGAKLAPLKDEVVSTGDAAARAG</sequence>
<organism evidence="9 10">
    <name type="scientific">Mycolicibacterium parafortuitum</name>
    <name type="common">Mycobacterium parafortuitum</name>
    <dbReference type="NCBI Taxonomy" id="39692"/>
    <lineage>
        <taxon>Bacteria</taxon>
        <taxon>Bacillati</taxon>
        <taxon>Actinomycetota</taxon>
        <taxon>Actinomycetes</taxon>
        <taxon>Mycobacteriales</taxon>
        <taxon>Mycobacteriaceae</taxon>
        <taxon>Mycolicibacterium</taxon>
    </lineage>
</organism>
<evidence type="ECO:0000256" key="6">
    <source>
        <dbReference type="PIRNR" id="PIRNR002030"/>
    </source>
</evidence>
<comment type="similarity">
    <text evidence="1 6">Belongs to the truncated hemoglobin family. Group I subfamily.</text>
</comment>
<evidence type="ECO:0000256" key="2">
    <source>
        <dbReference type="ARBA" id="ARBA00022448"/>
    </source>
</evidence>
<dbReference type="Proteomes" id="UP000466554">
    <property type="component" value="Chromosome"/>
</dbReference>
<dbReference type="InterPro" id="IPR009050">
    <property type="entry name" value="Globin-like_sf"/>
</dbReference>
<dbReference type="InterPro" id="IPR012292">
    <property type="entry name" value="Globin/Proto"/>
</dbReference>
<keyword evidence="4 6" id="KW-0479">Metal-binding</keyword>
<keyword evidence="5 6" id="KW-0408">Iron</keyword>
<dbReference type="GO" id="GO:0019825">
    <property type="term" value="F:oxygen binding"/>
    <property type="evidence" value="ECO:0007669"/>
    <property type="project" value="InterPro"/>
</dbReference>
<reference evidence="9 10" key="1">
    <citation type="journal article" date="2019" name="Emerg. Microbes Infect.">
        <title>Comprehensive subspecies identification of 175 nontuberculous mycobacteria species based on 7547 genomic profiles.</title>
        <authorList>
            <person name="Matsumoto Y."/>
            <person name="Kinjo T."/>
            <person name="Motooka D."/>
            <person name="Nabeya D."/>
            <person name="Jung N."/>
            <person name="Uechi K."/>
            <person name="Horii T."/>
            <person name="Iida T."/>
            <person name="Fujita J."/>
            <person name="Nakamura S."/>
        </authorList>
    </citation>
    <scope>NUCLEOTIDE SEQUENCE [LARGE SCALE GENOMIC DNA]</scope>
    <source>
        <strain evidence="9 10">JCM 6367</strain>
    </source>
</reference>
<dbReference type="InterPro" id="IPR001486">
    <property type="entry name" value="Hemoglobin_trunc"/>
</dbReference>